<feature type="domain" description="Nudix hydrolase" evidence="1">
    <location>
        <begin position="50"/>
        <end position="193"/>
    </location>
</feature>
<dbReference type="Pfam" id="PF00293">
    <property type="entry name" value="NUDIX"/>
    <property type="match status" value="1"/>
</dbReference>
<proteinExistence type="predicted"/>
<dbReference type="RefSeq" id="WP_109605819.1">
    <property type="nucleotide sequence ID" value="NZ_QGGI01000017.1"/>
</dbReference>
<accession>A0AA45C5H4</accession>
<gene>
    <name evidence="2" type="ORF">C7380_11765</name>
</gene>
<name>A0AA45C5H4_9BACT</name>
<keyword evidence="3" id="KW-1185">Reference proteome</keyword>
<reference evidence="2 3" key="1">
    <citation type="submission" date="2018-05" db="EMBL/GenBank/DDBJ databases">
        <title>Genomic Encyclopedia of Type Strains, Phase IV (KMG-IV): sequencing the most valuable type-strain genomes for metagenomic binning, comparative biology and taxonomic classification.</title>
        <authorList>
            <person name="Goeker M."/>
        </authorList>
    </citation>
    <scope>NUCLEOTIDE SEQUENCE [LARGE SCALE GENOMIC DNA]</scope>
    <source>
        <strain evidence="2 3">DSM 24906</strain>
    </source>
</reference>
<evidence type="ECO:0000313" key="3">
    <source>
        <dbReference type="Proteomes" id="UP000245921"/>
    </source>
</evidence>
<evidence type="ECO:0000259" key="1">
    <source>
        <dbReference type="PROSITE" id="PS51462"/>
    </source>
</evidence>
<dbReference type="InterPro" id="IPR015797">
    <property type="entry name" value="NUDIX_hydrolase-like_dom_sf"/>
</dbReference>
<sequence>MEKVWSVKNDIIKETLKDIKPFNKILFKNLNIIFKNSVFLDRDKAENDENFKQIIPYVIFKNTNDQILITKRTKNQSEKRLHEKISAGIGGHINLDDYSENPEMTFFNGLNREINEELKIKDLEELKYLGLIYDDSNEVSRVHIGILFTAQVKNAEIKEVENFEANWLKKEEIENLKEENFETWTKISLNQLNINI</sequence>
<comment type="caution">
    <text evidence="2">The sequence shown here is derived from an EMBL/GenBank/DDBJ whole genome shotgun (WGS) entry which is preliminary data.</text>
</comment>
<dbReference type="SUPFAM" id="SSF55811">
    <property type="entry name" value="Nudix"/>
    <property type="match status" value="1"/>
</dbReference>
<dbReference type="Gene3D" id="3.90.79.10">
    <property type="entry name" value="Nucleoside Triphosphate Pyrophosphohydrolase"/>
    <property type="match status" value="1"/>
</dbReference>
<dbReference type="EMBL" id="QGGI01000017">
    <property type="protein sequence ID" value="PWJ88775.1"/>
    <property type="molecule type" value="Genomic_DNA"/>
</dbReference>
<organism evidence="2 3">
    <name type="scientific">Oceanotoga teriensis</name>
    <dbReference type="NCBI Taxonomy" id="515440"/>
    <lineage>
        <taxon>Bacteria</taxon>
        <taxon>Thermotogati</taxon>
        <taxon>Thermotogota</taxon>
        <taxon>Thermotogae</taxon>
        <taxon>Petrotogales</taxon>
        <taxon>Petrotogaceae</taxon>
        <taxon>Oceanotoga</taxon>
    </lineage>
</organism>
<evidence type="ECO:0000313" key="2">
    <source>
        <dbReference type="EMBL" id="PWJ88775.1"/>
    </source>
</evidence>
<protein>
    <submittedName>
        <fullName evidence="2">NUDIX family phosphoesterase</fullName>
    </submittedName>
</protein>
<dbReference type="PROSITE" id="PS51462">
    <property type="entry name" value="NUDIX"/>
    <property type="match status" value="1"/>
</dbReference>
<dbReference type="AlphaFoldDB" id="A0AA45C5H4"/>
<dbReference type="Proteomes" id="UP000245921">
    <property type="component" value="Unassembled WGS sequence"/>
</dbReference>
<dbReference type="InterPro" id="IPR000086">
    <property type="entry name" value="NUDIX_hydrolase_dom"/>
</dbReference>